<dbReference type="InterPro" id="IPR002010">
    <property type="entry name" value="T3SS_IM_R"/>
</dbReference>
<keyword evidence="11" id="KW-0969">Cilium</keyword>
<keyword evidence="8 10" id="KW-0975">Bacterial flagellum</keyword>
<keyword evidence="5 10" id="KW-0812">Transmembrane</keyword>
<evidence type="ECO:0000256" key="2">
    <source>
        <dbReference type="ARBA" id="ARBA00009772"/>
    </source>
</evidence>
<keyword evidence="11" id="KW-0966">Cell projection</keyword>
<evidence type="ECO:0000256" key="4">
    <source>
        <dbReference type="ARBA" id="ARBA00022475"/>
    </source>
</evidence>
<evidence type="ECO:0000313" key="11">
    <source>
        <dbReference type="EMBL" id="MBP1930797.1"/>
    </source>
</evidence>
<feature type="transmembrane region" description="Helical" evidence="10">
    <location>
        <begin position="122"/>
        <end position="141"/>
    </location>
</feature>
<keyword evidence="6 10" id="KW-1133">Transmembrane helix</keyword>
<feature type="transmembrane region" description="Helical" evidence="10">
    <location>
        <begin position="220"/>
        <end position="237"/>
    </location>
</feature>
<evidence type="ECO:0000256" key="1">
    <source>
        <dbReference type="ARBA" id="ARBA00002578"/>
    </source>
</evidence>
<dbReference type="Proteomes" id="UP001519343">
    <property type="component" value="Unassembled WGS sequence"/>
</dbReference>
<keyword evidence="4 10" id="KW-1003">Cell membrane</keyword>
<feature type="transmembrane region" description="Helical" evidence="10">
    <location>
        <begin position="179"/>
        <end position="200"/>
    </location>
</feature>
<keyword evidence="11" id="KW-0282">Flagellum</keyword>
<dbReference type="PANTHER" id="PTHR30065">
    <property type="entry name" value="FLAGELLAR BIOSYNTHETIC PROTEIN FLIR"/>
    <property type="match status" value="1"/>
</dbReference>
<feature type="transmembrane region" description="Helical" evidence="10">
    <location>
        <begin position="7"/>
        <end position="28"/>
    </location>
</feature>
<reference evidence="11 12" key="1">
    <citation type="submission" date="2021-03" db="EMBL/GenBank/DDBJ databases">
        <title>Genomic Encyclopedia of Type Strains, Phase IV (KMG-IV): sequencing the most valuable type-strain genomes for metagenomic binning, comparative biology and taxonomic classification.</title>
        <authorList>
            <person name="Goeker M."/>
        </authorList>
    </citation>
    <scope>NUCLEOTIDE SEQUENCE [LARGE SCALE GENOMIC DNA]</scope>
    <source>
        <strain evidence="11 12">DSM 24738</strain>
    </source>
</reference>
<organism evidence="11 12">
    <name type="scientific">Ammoniphilus resinae</name>
    <dbReference type="NCBI Taxonomy" id="861532"/>
    <lineage>
        <taxon>Bacteria</taxon>
        <taxon>Bacillati</taxon>
        <taxon>Bacillota</taxon>
        <taxon>Bacilli</taxon>
        <taxon>Bacillales</taxon>
        <taxon>Paenibacillaceae</taxon>
        <taxon>Aneurinibacillus group</taxon>
        <taxon>Ammoniphilus</taxon>
    </lineage>
</organism>
<accession>A0ABS4GKL0</accession>
<keyword evidence="7 10" id="KW-0472">Membrane</keyword>
<protein>
    <recommendedName>
        <fullName evidence="3 9">Flagellar biosynthetic protein FliR</fullName>
    </recommendedName>
</protein>
<evidence type="ECO:0000256" key="10">
    <source>
        <dbReference type="RuleBase" id="RU362071"/>
    </source>
</evidence>
<dbReference type="PANTHER" id="PTHR30065:SF1">
    <property type="entry name" value="SURFACE PRESENTATION OF ANTIGENS PROTEIN SPAR"/>
    <property type="match status" value="1"/>
</dbReference>
<sequence>MNWLNDLPLFLLIFIRISSFFMTAPIFISRSIPIHYKIGLSFFLTILVFPQVNSQEQLVLDSFYWTLIIKEALVGIVIGFVASVLFYAVQVAGIFIDTQIGFAMANIFDPQTGIQTPLTGRLNYVLATLFLLALNGHHLLIKGIFYSFDWIAVNQWTPALSDGRVSTYLVESFSRMFEVAFLMAIPVAGALFLVDVALGIVAKTVPQMNVFVVGMPLKVMVNFIIFLLVLPGFFLILQKLFKDMMESMQAIIHILGA</sequence>
<dbReference type="NCBIfam" id="TIGR01400">
    <property type="entry name" value="fliR"/>
    <property type="match status" value="1"/>
</dbReference>
<evidence type="ECO:0000313" key="12">
    <source>
        <dbReference type="Proteomes" id="UP001519343"/>
    </source>
</evidence>
<comment type="function">
    <text evidence="1 10">Role in flagellar biosynthesis.</text>
</comment>
<evidence type="ECO:0000256" key="6">
    <source>
        <dbReference type="ARBA" id="ARBA00022989"/>
    </source>
</evidence>
<dbReference type="Pfam" id="PF01311">
    <property type="entry name" value="Bac_export_1"/>
    <property type="match status" value="1"/>
</dbReference>
<feature type="transmembrane region" description="Helical" evidence="10">
    <location>
        <begin position="73"/>
        <end position="96"/>
    </location>
</feature>
<gene>
    <name evidence="11" type="ORF">J2Z37_000784</name>
</gene>
<evidence type="ECO:0000256" key="5">
    <source>
        <dbReference type="ARBA" id="ARBA00022692"/>
    </source>
</evidence>
<comment type="similarity">
    <text evidence="2 10">Belongs to the FliR/MopE/SpaR family.</text>
</comment>
<dbReference type="InterPro" id="IPR006303">
    <property type="entry name" value="FliR"/>
</dbReference>
<proteinExistence type="inferred from homology"/>
<evidence type="ECO:0000256" key="9">
    <source>
        <dbReference type="NCBIfam" id="TIGR01400"/>
    </source>
</evidence>
<keyword evidence="12" id="KW-1185">Reference proteome</keyword>
<comment type="caution">
    <text evidence="11">The sequence shown here is derived from an EMBL/GenBank/DDBJ whole genome shotgun (WGS) entry which is preliminary data.</text>
</comment>
<comment type="subcellular location">
    <subcellularLocation>
        <location evidence="10">Cell membrane</location>
        <topology evidence="10">Multi-pass membrane protein</topology>
    </subcellularLocation>
    <subcellularLocation>
        <location evidence="10">Bacterial flagellum basal body</location>
    </subcellularLocation>
</comment>
<name>A0ABS4GKL0_9BACL</name>
<dbReference type="PRINTS" id="PR00953">
    <property type="entry name" value="TYPE3IMRPROT"/>
</dbReference>
<evidence type="ECO:0000256" key="3">
    <source>
        <dbReference type="ARBA" id="ARBA00021717"/>
    </source>
</evidence>
<evidence type="ECO:0000256" key="7">
    <source>
        <dbReference type="ARBA" id="ARBA00023136"/>
    </source>
</evidence>
<dbReference type="EMBL" id="JAGGKT010000001">
    <property type="protein sequence ID" value="MBP1930797.1"/>
    <property type="molecule type" value="Genomic_DNA"/>
</dbReference>
<dbReference type="RefSeq" id="WP_209808865.1">
    <property type="nucleotide sequence ID" value="NZ_JAGGKT010000001.1"/>
</dbReference>
<evidence type="ECO:0000256" key="8">
    <source>
        <dbReference type="ARBA" id="ARBA00023143"/>
    </source>
</evidence>